<dbReference type="NCBIfam" id="TIGR03769">
    <property type="entry name" value="P_ac_wall_RPT"/>
    <property type="match status" value="1"/>
</dbReference>
<keyword evidence="1" id="KW-0732">Signal</keyword>
<sequence>MKVAVALIAAVASTLIAAPAQAAPVTLTAGHVDVLDVDYAGGALTLDLRDGTGATPVDRDPADVTLGVPAAAKVTVPSGSAWSFLGTPGSTVWVLPQSQNPNLLYAGWDTAGVASGAVQGNTLTFRLTGVSGPGRFSVYTTSAFGTPTKLFDSGDGLPDSGTVATAAHAHANWAFSAAGTYAVTFEVTATTPSGAALTTGARTYTFQVSN</sequence>
<comment type="caution">
    <text evidence="2">The sequence shown here is derived from an EMBL/GenBank/DDBJ whole genome shotgun (WGS) entry which is preliminary data.</text>
</comment>
<dbReference type="NCBIfam" id="NF038134">
    <property type="entry name" value="choice_anch_M"/>
    <property type="match status" value="1"/>
</dbReference>
<dbReference type="EMBL" id="JAUSRA010000001">
    <property type="protein sequence ID" value="MDP9792674.1"/>
    <property type="molecule type" value="Genomic_DNA"/>
</dbReference>
<evidence type="ECO:0000313" key="2">
    <source>
        <dbReference type="EMBL" id="MDP9792674.1"/>
    </source>
</evidence>
<name>A0ABT9MMK9_9ACTN</name>
<keyword evidence="3" id="KW-1185">Reference proteome</keyword>
<accession>A0ABT9MMK9</accession>
<evidence type="ECO:0000256" key="1">
    <source>
        <dbReference type="SAM" id="SignalP"/>
    </source>
</evidence>
<feature type="chain" id="PRO_5046077608" evidence="1">
    <location>
        <begin position="23"/>
        <end position="210"/>
    </location>
</feature>
<protein>
    <submittedName>
        <fullName evidence="2">Surface-anchored protein</fullName>
    </submittedName>
</protein>
<proteinExistence type="predicted"/>
<reference evidence="2 3" key="1">
    <citation type="submission" date="2023-07" db="EMBL/GenBank/DDBJ databases">
        <title>Sequencing the genomes of 1000 actinobacteria strains.</title>
        <authorList>
            <person name="Klenk H.-P."/>
        </authorList>
    </citation>
    <scope>NUCLEOTIDE SEQUENCE [LARGE SCALE GENOMIC DNA]</scope>
    <source>
        <strain evidence="2 3">DSM 44710</strain>
    </source>
</reference>
<organism evidence="2 3">
    <name type="scientific">Catenuloplanes nepalensis</name>
    <dbReference type="NCBI Taxonomy" id="587533"/>
    <lineage>
        <taxon>Bacteria</taxon>
        <taxon>Bacillati</taxon>
        <taxon>Actinomycetota</taxon>
        <taxon>Actinomycetes</taxon>
        <taxon>Micromonosporales</taxon>
        <taxon>Micromonosporaceae</taxon>
        <taxon>Catenuloplanes</taxon>
    </lineage>
</organism>
<evidence type="ECO:0000313" key="3">
    <source>
        <dbReference type="Proteomes" id="UP001240984"/>
    </source>
</evidence>
<dbReference type="InterPro" id="IPR022435">
    <property type="entry name" value="Surface-anchored_actinobac"/>
</dbReference>
<feature type="signal peptide" evidence="1">
    <location>
        <begin position="1"/>
        <end position="22"/>
    </location>
</feature>
<gene>
    <name evidence="2" type="ORF">J2S43_001186</name>
</gene>
<dbReference type="RefSeq" id="WP_306827542.1">
    <property type="nucleotide sequence ID" value="NZ_JAUSRA010000001.1"/>
</dbReference>
<dbReference type="Proteomes" id="UP001240984">
    <property type="component" value="Unassembled WGS sequence"/>
</dbReference>